<dbReference type="AlphaFoldDB" id="A0A0B0EQN0"/>
<evidence type="ECO:0008006" key="3">
    <source>
        <dbReference type="Google" id="ProtNLM"/>
    </source>
</evidence>
<proteinExistence type="predicted"/>
<dbReference type="Proteomes" id="UP000030652">
    <property type="component" value="Unassembled WGS sequence"/>
</dbReference>
<reference evidence="1 2" key="1">
    <citation type="submission" date="2014-10" db="EMBL/GenBank/DDBJ databases">
        <title>Draft genome of anammox bacterium scalindua brodae, obtained using differential coverage binning of sequence data from two enrichment reactors.</title>
        <authorList>
            <person name="Speth D.R."/>
            <person name="Russ L."/>
            <person name="Kartal B."/>
            <person name="Op den Camp H.J."/>
            <person name="Dutilh B.E."/>
            <person name="Jetten M.S."/>
        </authorList>
    </citation>
    <scope>NUCLEOTIDE SEQUENCE [LARGE SCALE GENOMIC DNA]</scope>
    <source>
        <strain evidence="1">RU1</strain>
    </source>
</reference>
<accession>A0A0B0EQN0</accession>
<organism evidence="1 2">
    <name type="scientific">Candidatus Scalindua brodae</name>
    <dbReference type="NCBI Taxonomy" id="237368"/>
    <lineage>
        <taxon>Bacteria</taxon>
        <taxon>Pseudomonadati</taxon>
        <taxon>Planctomycetota</taxon>
        <taxon>Candidatus Brocadiia</taxon>
        <taxon>Candidatus Brocadiales</taxon>
        <taxon>Candidatus Scalinduaceae</taxon>
        <taxon>Candidatus Scalindua</taxon>
    </lineage>
</organism>
<dbReference type="Pfam" id="PF11848">
    <property type="entry name" value="DUF3368"/>
    <property type="match status" value="1"/>
</dbReference>
<dbReference type="EMBL" id="JRYO01000007">
    <property type="protein sequence ID" value="KHE94171.1"/>
    <property type="molecule type" value="Genomic_DNA"/>
</dbReference>
<dbReference type="PANTHER" id="PTHR39550:SF1">
    <property type="entry name" value="SLL0658 PROTEIN"/>
    <property type="match status" value="1"/>
</dbReference>
<comment type="caution">
    <text evidence="1">The sequence shown here is derived from an EMBL/GenBank/DDBJ whole genome shotgun (WGS) entry which is preliminary data.</text>
</comment>
<dbReference type="eggNOG" id="COG2405">
    <property type="taxonomic scope" value="Bacteria"/>
</dbReference>
<protein>
    <recommendedName>
        <fullName evidence="3">PIN domain-containing protein</fullName>
    </recommendedName>
</protein>
<dbReference type="PANTHER" id="PTHR39550">
    <property type="entry name" value="SLL0658 PROTEIN"/>
    <property type="match status" value="1"/>
</dbReference>
<sequence>MTDVITDTSPLIFLSKIKRLDLLSCYKIIVPRQVEEEILKGYKKHHKDASLIMKFLKSPNVTKVDVNTIDTLPTYFGKGEQAVISYAVDIGIKDVLIDEETPKGFKKVRATKTNKKNINDDIKIEKL</sequence>
<evidence type="ECO:0000313" key="1">
    <source>
        <dbReference type="EMBL" id="KHE94171.1"/>
    </source>
</evidence>
<name>A0A0B0EQN0_9BACT</name>
<evidence type="ECO:0000313" key="2">
    <source>
        <dbReference type="Proteomes" id="UP000030652"/>
    </source>
</evidence>
<dbReference type="InterPro" id="IPR021799">
    <property type="entry name" value="PIN-like_prokaryotic"/>
</dbReference>
<gene>
    <name evidence="1" type="ORF">SCABRO_00065</name>
</gene>